<keyword evidence="2" id="KW-1185">Reference proteome</keyword>
<protein>
    <submittedName>
        <fullName evidence="1">Uncharacterized protein</fullName>
    </submittedName>
</protein>
<proteinExistence type="predicted"/>
<accession>A0A0E9LSL3</accession>
<dbReference type="OrthoDB" id="1466422at2"/>
<dbReference type="STRING" id="1236989.JCM15548_14702"/>
<dbReference type="AlphaFoldDB" id="A0A0E9LSL3"/>
<organism evidence="1 2">
    <name type="scientific">Geofilum rubicundum JCM 15548</name>
    <dbReference type="NCBI Taxonomy" id="1236989"/>
    <lineage>
        <taxon>Bacteria</taxon>
        <taxon>Pseudomonadati</taxon>
        <taxon>Bacteroidota</taxon>
        <taxon>Bacteroidia</taxon>
        <taxon>Marinilabiliales</taxon>
        <taxon>Marinilabiliaceae</taxon>
        <taxon>Geofilum</taxon>
    </lineage>
</organism>
<sequence length="210" mass="23808">MKTAFQILLTIAIIVLAYFLVNSINKPVKFQKDYETRRDKVIERLKEIRSAQVAYKSVNGIYTANFDTLSAFVAKDSLPMVRMEGALTDSMLEAGMTEATALKMGIITRDTSRISVKDSLFSRKPWITDSLRYVPFTDKKEFEMGIGIIRTASEVEVPVFEAKVHNNTYLNGLDEQEIININDRQRQLEKYPGLKVGSLTEANNNAGNWE</sequence>
<gene>
    <name evidence="1" type="ORF">JCM15548_14702</name>
</gene>
<dbReference type="RefSeq" id="WP_062128950.1">
    <property type="nucleotide sequence ID" value="NZ_BAZW01000114.1"/>
</dbReference>
<evidence type="ECO:0000313" key="1">
    <source>
        <dbReference type="EMBL" id="GAO27845.1"/>
    </source>
</evidence>
<name>A0A0E9LSL3_9BACT</name>
<dbReference type="EMBL" id="BAZW01000114">
    <property type="protein sequence ID" value="GAO27845.1"/>
    <property type="molecule type" value="Genomic_DNA"/>
</dbReference>
<dbReference type="Proteomes" id="UP000032900">
    <property type="component" value="Unassembled WGS sequence"/>
</dbReference>
<evidence type="ECO:0000313" key="2">
    <source>
        <dbReference type="Proteomes" id="UP000032900"/>
    </source>
</evidence>
<reference evidence="1 2" key="1">
    <citation type="journal article" date="2015" name="Microbes Environ.">
        <title>Distribution and evolution of nitrogen fixation genes in the phylum bacteroidetes.</title>
        <authorList>
            <person name="Inoue J."/>
            <person name="Oshima K."/>
            <person name="Suda W."/>
            <person name="Sakamoto M."/>
            <person name="Iino T."/>
            <person name="Noda S."/>
            <person name="Hongoh Y."/>
            <person name="Hattori M."/>
            <person name="Ohkuma M."/>
        </authorList>
    </citation>
    <scope>NUCLEOTIDE SEQUENCE [LARGE SCALE GENOMIC DNA]</scope>
    <source>
        <strain evidence="1">JCM 15548</strain>
    </source>
</reference>
<comment type="caution">
    <text evidence="1">The sequence shown here is derived from an EMBL/GenBank/DDBJ whole genome shotgun (WGS) entry which is preliminary data.</text>
</comment>